<feature type="transmembrane region" description="Helical" evidence="9">
    <location>
        <begin position="47"/>
        <end position="65"/>
    </location>
</feature>
<dbReference type="GO" id="GO:0015740">
    <property type="term" value="P:C4-dicarboxylate transport"/>
    <property type="evidence" value="ECO:0007669"/>
    <property type="project" value="TreeGrafter"/>
</dbReference>
<evidence type="ECO:0000256" key="2">
    <source>
        <dbReference type="ARBA" id="ARBA00022448"/>
    </source>
</evidence>
<dbReference type="GO" id="GO:0022857">
    <property type="term" value="F:transmembrane transporter activity"/>
    <property type="evidence" value="ECO:0007669"/>
    <property type="project" value="UniProtKB-UniRule"/>
</dbReference>
<dbReference type="OrthoDB" id="9791324at2"/>
<sequence>MQKITNLYFKLLKVSIVSCLVVMVIMVFTNVVMRYVFNSGLAISEELSRWAFVWLIFLGAILVLHENAHLGVDIFLQKVSRPVKKALLILSKLIMLVLTVLILDGSIEQTMLNLDALAPASGISQSWLFGVGIIFAVSTFFVLLYQLYCLIKTPSADIDSVMTKASLGAE</sequence>
<dbReference type="PANTHER" id="PTHR35011:SF2">
    <property type="entry name" value="2,3-DIKETO-L-GULONATE TRAP TRANSPORTER SMALL PERMEASE PROTEIN YIAM"/>
    <property type="match status" value="1"/>
</dbReference>
<reference evidence="12 13" key="1">
    <citation type="submission" date="2018-06" db="EMBL/GenBank/DDBJ databases">
        <authorList>
            <consortium name="Pathogen Informatics"/>
            <person name="Doyle S."/>
        </authorList>
    </citation>
    <scope>NUCLEOTIDE SEQUENCE [LARGE SCALE GENOMIC DNA]</scope>
    <source>
        <strain evidence="12 13">NCTC11997</strain>
    </source>
</reference>
<evidence type="ECO:0000256" key="1">
    <source>
        <dbReference type="ARBA" id="ARBA00004429"/>
    </source>
</evidence>
<evidence type="ECO:0000256" key="5">
    <source>
        <dbReference type="ARBA" id="ARBA00022692"/>
    </source>
</evidence>
<feature type="domain" description="Tripartite ATP-independent periplasmic transporters DctQ component" evidence="10">
    <location>
        <begin position="23"/>
        <end position="152"/>
    </location>
</feature>
<dbReference type="InterPro" id="IPR055348">
    <property type="entry name" value="DctQ"/>
</dbReference>
<keyword evidence="2 9" id="KW-0813">Transport</keyword>
<reference evidence="11 14" key="2">
    <citation type="submission" date="2020-12" db="EMBL/GenBank/DDBJ databases">
        <title>FDA dAtabase for Regulatory Grade micrObial Sequences (FDA-ARGOS): Supporting development and validation of Infectious Disease Dx tests.</title>
        <authorList>
            <person name="Sproer C."/>
            <person name="Gronow S."/>
            <person name="Severitt S."/>
            <person name="Schroder I."/>
            <person name="Tallon L."/>
            <person name="Sadzewicz L."/>
            <person name="Zhao X."/>
            <person name="Boylan J."/>
            <person name="Ott S."/>
            <person name="Bowen H."/>
            <person name="Vavikolanu K."/>
            <person name="Mehta A."/>
            <person name="Aluvathingal J."/>
            <person name="Nadendla S."/>
            <person name="Lowell S."/>
            <person name="Myers T."/>
            <person name="Yan Y."/>
            <person name="Sichtig H."/>
        </authorList>
    </citation>
    <scope>NUCLEOTIDE SEQUENCE [LARGE SCALE GENOMIC DNA]</scope>
    <source>
        <strain evidence="11 14">FDAARGOS_872</strain>
    </source>
</reference>
<evidence type="ECO:0000256" key="3">
    <source>
        <dbReference type="ARBA" id="ARBA00022475"/>
    </source>
</evidence>
<feature type="transmembrane region" description="Helical" evidence="9">
    <location>
        <begin position="12"/>
        <end position="35"/>
    </location>
</feature>
<name>A0A378XBJ4_9BURK</name>
<gene>
    <name evidence="12" type="primary">yiaM</name>
    <name evidence="11" type="ORF">I6G29_01965</name>
    <name evidence="12" type="ORF">NCTC11997_00441</name>
</gene>
<evidence type="ECO:0000313" key="12">
    <source>
        <dbReference type="EMBL" id="SUA51008.1"/>
    </source>
</evidence>
<dbReference type="Proteomes" id="UP000254603">
    <property type="component" value="Unassembled WGS sequence"/>
</dbReference>
<evidence type="ECO:0000313" key="11">
    <source>
        <dbReference type="EMBL" id="QPT40409.1"/>
    </source>
</evidence>
<evidence type="ECO:0000256" key="8">
    <source>
        <dbReference type="ARBA" id="ARBA00038436"/>
    </source>
</evidence>
<dbReference type="EMBL" id="UGSB01000001">
    <property type="protein sequence ID" value="SUA51008.1"/>
    <property type="molecule type" value="Genomic_DNA"/>
</dbReference>
<dbReference type="EMBL" id="CP065725">
    <property type="protein sequence ID" value="QPT40409.1"/>
    <property type="molecule type" value="Genomic_DNA"/>
</dbReference>
<evidence type="ECO:0000313" key="14">
    <source>
        <dbReference type="Proteomes" id="UP000594903"/>
    </source>
</evidence>
<evidence type="ECO:0000313" key="13">
    <source>
        <dbReference type="Proteomes" id="UP000254603"/>
    </source>
</evidence>
<dbReference type="GO" id="GO:0005886">
    <property type="term" value="C:plasma membrane"/>
    <property type="evidence" value="ECO:0007669"/>
    <property type="project" value="UniProtKB-SubCell"/>
</dbReference>
<keyword evidence="5 9" id="KW-0812">Transmembrane</keyword>
<evidence type="ECO:0000256" key="7">
    <source>
        <dbReference type="ARBA" id="ARBA00023136"/>
    </source>
</evidence>
<dbReference type="Proteomes" id="UP000594903">
    <property type="component" value="Chromosome"/>
</dbReference>
<dbReference type="AlphaFoldDB" id="A0A378XBJ4"/>
<evidence type="ECO:0000259" key="10">
    <source>
        <dbReference type="Pfam" id="PF04290"/>
    </source>
</evidence>
<keyword evidence="14" id="KW-1185">Reference proteome</keyword>
<evidence type="ECO:0000256" key="6">
    <source>
        <dbReference type="ARBA" id="ARBA00022989"/>
    </source>
</evidence>
<accession>A0A378XBJ4</accession>
<proteinExistence type="inferred from homology"/>
<comment type="function">
    <text evidence="9">Part of the tripartite ATP-independent periplasmic (TRAP) transport system.</text>
</comment>
<evidence type="ECO:0000256" key="9">
    <source>
        <dbReference type="RuleBase" id="RU369079"/>
    </source>
</evidence>
<comment type="subunit">
    <text evidence="9">The complex comprises the extracytoplasmic solute receptor protein and the two transmembrane proteins.</text>
</comment>
<dbReference type="STRING" id="1122619.GCA_000373745_01003"/>
<feature type="transmembrane region" description="Helical" evidence="9">
    <location>
        <begin position="127"/>
        <end position="148"/>
    </location>
</feature>
<keyword evidence="3" id="KW-1003">Cell membrane</keyword>
<comment type="similarity">
    <text evidence="8 9">Belongs to the TRAP transporter small permease family.</text>
</comment>
<comment type="subcellular location">
    <subcellularLocation>
        <location evidence="1 9">Cell inner membrane</location>
        <topology evidence="1 9">Multi-pass membrane protein</topology>
    </subcellularLocation>
</comment>
<dbReference type="PANTHER" id="PTHR35011">
    <property type="entry name" value="2,3-DIKETO-L-GULONATE TRAP TRANSPORTER SMALL PERMEASE PROTEIN YIAM"/>
    <property type="match status" value="1"/>
</dbReference>
<evidence type="ECO:0000256" key="4">
    <source>
        <dbReference type="ARBA" id="ARBA00022519"/>
    </source>
</evidence>
<keyword evidence="7 9" id="KW-0472">Membrane</keyword>
<keyword evidence="4 9" id="KW-0997">Cell inner membrane</keyword>
<dbReference type="InterPro" id="IPR007387">
    <property type="entry name" value="TRAP_DctQ"/>
</dbReference>
<organism evidence="12 13">
    <name type="scientific">Oligella ureolytica</name>
    <dbReference type="NCBI Taxonomy" id="90244"/>
    <lineage>
        <taxon>Bacteria</taxon>
        <taxon>Pseudomonadati</taxon>
        <taxon>Pseudomonadota</taxon>
        <taxon>Betaproteobacteria</taxon>
        <taxon>Burkholderiales</taxon>
        <taxon>Alcaligenaceae</taxon>
        <taxon>Oligella</taxon>
    </lineage>
</organism>
<keyword evidence="6 9" id="KW-1133">Transmembrane helix</keyword>
<dbReference type="Pfam" id="PF04290">
    <property type="entry name" value="DctQ"/>
    <property type="match status" value="1"/>
</dbReference>
<feature type="transmembrane region" description="Helical" evidence="9">
    <location>
        <begin position="86"/>
        <end position="107"/>
    </location>
</feature>
<protein>
    <recommendedName>
        <fullName evidence="9">TRAP transporter small permease protein</fullName>
    </recommendedName>
</protein>